<dbReference type="PANTHER" id="PTHR11610:SF173">
    <property type="entry name" value="LIPASE DOMAIN-CONTAINING PROTEIN-RELATED"/>
    <property type="match status" value="1"/>
</dbReference>
<keyword evidence="3" id="KW-0964">Secreted</keyword>
<dbReference type="Pfam" id="PF00151">
    <property type="entry name" value="Lipase"/>
    <property type="match status" value="1"/>
</dbReference>
<feature type="domain" description="Lipase" evidence="5">
    <location>
        <begin position="2"/>
        <end position="97"/>
    </location>
</feature>
<evidence type="ECO:0000256" key="2">
    <source>
        <dbReference type="ARBA" id="ARBA00010701"/>
    </source>
</evidence>
<accession>A0ABQ9GTQ3</accession>
<evidence type="ECO:0000259" key="5">
    <source>
        <dbReference type="Pfam" id="PF00151"/>
    </source>
</evidence>
<sequence length="109" mass="12247">MYGDTPLEDRLDPGDAQQVEVVHTSGGYLGFDSPLGHRDFFPNGGYWPQPGCILDLVATCSHRRAYYYFAEAVKNGRGFHGVRCDSWQAYKSGNCSSDSAEMWREDDED</sequence>
<keyword evidence="7" id="KW-1185">Reference proteome</keyword>
<dbReference type="InterPro" id="IPR029058">
    <property type="entry name" value="AB_hydrolase_fold"/>
</dbReference>
<dbReference type="EMBL" id="JARBHB010000009">
    <property type="protein sequence ID" value="KAJ8875391.1"/>
    <property type="molecule type" value="Genomic_DNA"/>
</dbReference>
<evidence type="ECO:0000256" key="4">
    <source>
        <dbReference type="RuleBase" id="RU004262"/>
    </source>
</evidence>
<evidence type="ECO:0000313" key="7">
    <source>
        <dbReference type="Proteomes" id="UP001159363"/>
    </source>
</evidence>
<name>A0ABQ9GTQ3_9NEOP</name>
<dbReference type="Proteomes" id="UP001159363">
    <property type="component" value="Chromosome 8"/>
</dbReference>
<organism evidence="6 7">
    <name type="scientific">Dryococelus australis</name>
    <dbReference type="NCBI Taxonomy" id="614101"/>
    <lineage>
        <taxon>Eukaryota</taxon>
        <taxon>Metazoa</taxon>
        <taxon>Ecdysozoa</taxon>
        <taxon>Arthropoda</taxon>
        <taxon>Hexapoda</taxon>
        <taxon>Insecta</taxon>
        <taxon>Pterygota</taxon>
        <taxon>Neoptera</taxon>
        <taxon>Polyneoptera</taxon>
        <taxon>Phasmatodea</taxon>
        <taxon>Verophasmatodea</taxon>
        <taxon>Anareolatae</taxon>
        <taxon>Phasmatidae</taxon>
        <taxon>Eurycanthinae</taxon>
        <taxon>Dryococelus</taxon>
    </lineage>
</organism>
<reference evidence="6 7" key="1">
    <citation type="submission" date="2023-02" db="EMBL/GenBank/DDBJ databases">
        <title>LHISI_Scaffold_Assembly.</title>
        <authorList>
            <person name="Stuart O.P."/>
            <person name="Cleave R."/>
            <person name="Magrath M.J.L."/>
            <person name="Mikheyev A.S."/>
        </authorList>
    </citation>
    <scope>NUCLEOTIDE SEQUENCE [LARGE SCALE GENOMIC DNA]</scope>
    <source>
        <strain evidence="6">Daus_M_001</strain>
        <tissue evidence="6">Leg muscle</tissue>
    </source>
</reference>
<dbReference type="PANTHER" id="PTHR11610">
    <property type="entry name" value="LIPASE"/>
    <property type="match status" value="1"/>
</dbReference>
<proteinExistence type="inferred from homology"/>
<gene>
    <name evidence="6" type="ORF">PR048_023286</name>
</gene>
<evidence type="ECO:0000256" key="1">
    <source>
        <dbReference type="ARBA" id="ARBA00004613"/>
    </source>
</evidence>
<protein>
    <recommendedName>
        <fullName evidence="5">Lipase domain-containing protein</fullName>
    </recommendedName>
</protein>
<feature type="non-terminal residue" evidence="6">
    <location>
        <position position="109"/>
    </location>
</feature>
<dbReference type="Gene3D" id="3.40.50.1820">
    <property type="entry name" value="alpha/beta hydrolase"/>
    <property type="match status" value="1"/>
</dbReference>
<evidence type="ECO:0000256" key="3">
    <source>
        <dbReference type="ARBA" id="ARBA00022525"/>
    </source>
</evidence>
<comment type="caution">
    <text evidence="6">The sequence shown here is derived from an EMBL/GenBank/DDBJ whole genome shotgun (WGS) entry which is preliminary data.</text>
</comment>
<comment type="subcellular location">
    <subcellularLocation>
        <location evidence="1">Secreted</location>
    </subcellularLocation>
</comment>
<dbReference type="InterPro" id="IPR013818">
    <property type="entry name" value="Lipase"/>
</dbReference>
<evidence type="ECO:0000313" key="6">
    <source>
        <dbReference type="EMBL" id="KAJ8875391.1"/>
    </source>
</evidence>
<dbReference type="InterPro" id="IPR000734">
    <property type="entry name" value="TAG_lipase"/>
</dbReference>
<dbReference type="SUPFAM" id="SSF53474">
    <property type="entry name" value="alpha/beta-Hydrolases"/>
    <property type="match status" value="1"/>
</dbReference>
<comment type="similarity">
    <text evidence="2 4">Belongs to the AB hydrolase superfamily. Lipase family.</text>
</comment>